<reference evidence="1 2" key="1">
    <citation type="journal article" date="2008" name="Nature">
        <title>The genome of Laccaria bicolor provides insights into mycorrhizal symbiosis.</title>
        <authorList>
            <person name="Martin F."/>
            <person name="Aerts A."/>
            <person name="Ahren D."/>
            <person name="Brun A."/>
            <person name="Danchin E.G.J."/>
            <person name="Duchaussoy F."/>
            <person name="Gibon J."/>
            <person name="Kohler A."/>
            <person name="Lindquist E."/>
            <person name="Pereda V."/>
            <person name="Salamov A."/>
            <person name="Shapiro H.J."/>
            <person name="Wuyts J."/>
            <person name="Blaudez D."/>
            <person name="Buee M."/>
            <person name="Brokstein P."/>
            <person name="Canbaeck B."/>
            <person name="Cohen D."/>
            <person name="Courty P.E."/>
            <person name="Coutinho P.M."/>
            <person name="Delaruelle C."/>
            <person name="Detter J.C."/>
            <person name="Deveau A."/>
            <person name="DiFazio S."/>
            <person name="Duplessis S."/>
            <person name="Fraissinet-Tachet L."/>
            <person name="Lucic E."/>
            <person name="Frey-Klett P."/>
            <person name="Fourrey C."/>
            <person name="Feussner I."/>
            <person name="Gay G."/>
            <person name="Grimwood J."/>
            <person name="Hoegger P.J."/>
            <person name="Jain P."/>
            <person name="Kilaru S."/>
            <person name="Labbe J."/>
            <person name="Lin Y.C."/>
            <person name="Legue V."/>
            <person name="Le Tacon F."/>
            <person name="Marmeisse R."/>
            <person name="Melayah D."/>
            <person name="Montanini B."/>
            <person name="Muratet M."/>
            <person name="Nehls U."/>
            <person name="Niculita-Hirzel H."/>
            <person name="Oudot-Le Secq M.P."/>
            <person name="Peter M."/>
            <person name="Quesneville H."/>
            <person name="Rajashekar B."/>
            <person name="Reich M."/>
            <person name="Rouhier N."/>
            <person name="Schmutz J."/>
            <person name="Yin T."/>
            <person name="Chalot M."/>
            <person name="Henrissat B."/>
            <person name="Kuees U."/>
            <person name="Lucas S."/>
            <person name="Van de Peer Y."/>
            <person name="Podila G.K."/>
            <person name="Polle A."/>
            <person name="Pukkila P.J."/>
            <person name="Richardson P.M."/>
            <person name="Rouze P."/>
            <person name="Sanders I.R."/>
            <person name="Stajich J.E."/>
            <person name="Tunlid A."/>
            <person name="Tuskan G."/>
            <person name="Grigoriev I.V."/>
        </authorList>
    </citation>
    <scope>NUCLEOTIDE SEQUENCE [LARGE SCALE GENOMIC DNA]</scope>
    <source>
        <strain evidence="2">S238N-H82 / ATCC MYA-4686</strain>
    </source>
</reference>
<dbReference type="KEGG" id="lbc:LACBIDRAFT_334077"/>
<dbReference type="AlphaFoldDB" id="B0DY05"/>
<dbReference type="InParanoid" id="B0DY05"/>
<dbReference type="RefSeq" id="XP_001888784.1">
    <property type="nucleotide sequence ID" value="XM_001888749.1"/>
</dbReference>
<dbReference type="GeneID" id="6084463"/>
<dbReference type="EMBL" id="DS547148">
    <property type="protein sequence ID" value="EDR00557.1"/>
    <property type="molecule type" value="Genomic_DNA"/>
</dbReference>
<name>B0DY05_LACBS</name>
<dbReference type="HOGENOM" id="CLU_1415407_0_0_1"/>
<organism evidence="2">
    <name type="scientific">Laccaria bicolor (strain S238N-H82 / ATCC MYA-4686)</name>
    <name type="common">Bicoloured deceiver</name>
    <name type="synonym">Laccaria laccata var. bicolor</name>
    <dbReference type="NCBI Taxonomy" id="486041"/>
    <lineage>
        <taxon>Eukaryota</taxon>
        <taxon>Fungi</taxon>
        <taxon>Dikarya</taxon>
        <taxon>Basidiomycota</taxon>
        <taxon>Agaricomycotina</taxon>
        <taxon>Agaricomycetes</taxon>
        <taxon>Agaricomycetidae</taxon>
        <taxon>Agaricales</taxon>
        <taxon>Agaricineae</taxon>
        <taxon>Hydnangiaceae</taxon>
        <taxon>Laccaria</taxon>
    </lineage>
</organism>
<dbReference type="Proteomes" id="UP000001194">
    <property type="component" value="Unassembled WGS sequence"/>
</dbReference>
<evidence type="ECO:0000313" key="1">
    <source>
        <dbReference type="EMBL" id="EDR00557.1"/>
    </source>
</evidence>
<sequence length="192" mass="21111">MFMIKACVYPSMSTDDKYQPSQDLDAGSRTLIPHWSGRKRLLFAAGALLDSQTTDSQYVLDLEGNTDGQNTSTKMLGWKDATVQATLFVRKTTNLGLQARQSYKNERVAIIVGQYLLPARNHEAKPTLEDDRGQYLLPACNLNPGVQAQHFWDHIGQFINTGLLALIGPSAGTINYGLFVLSGLSVLVGDSY</sequence>
<accession>B0DY05</accession>
<protein>
    <submittedName>
        <fullName evidence="1">Predicted protein</fullName>
    </submittedName>
</protein>
<gene>
    <name evidence="1" type="ORF">LACBIDRAFT_334077</name>
</gene>
<keyword evidence="2" id="KW-1185">Reference proteome</keyword>
<proteinExistence type="predicted"/>
<evidence type="ECO:0000313" key="2">
    <source>
        <dbReference type="Proteomes" id="UP000001194"/>
    </source>
</evidence>